<gene>
    <name evidence="2" type="ORF">HYFRA_00001815</name>
</gene>
<dbReference type="Proteomes" id="UP000696280">
    <property type="component" value="Unassembled WGS sequence"/>
</dbReference>
<evidence type="ECO:0000313" key="2">
    <source>
        <dbReference type="EMBL" id="CAG8948694.1"/>
    </source>
</evidence>
<protein>
    <submittedName>
        <fullName evidence="2">Uncharacterized protein</fullName>
    </submittedName>
</protein>
<proteinExistence type="predicted"/>
<evidence type="ECO:0000313" key="3">
    <source>
        <dbReference type="Proteomes" id="UP000696280"/>
    </source>
</evidence>
<keyword evidence="1" id="KW-0812">Transmembrane</keyword>
<dbReference type="AlphaFoldDB" id="A0A9N9PE53"/>
<feature type="transmembrane region" description="Helical" evidence="1">
    <location>
        <begin position="6"/>
        <end position="31"/>
    </location>
</feature>
<organism evidence="2 3">
    <name type="scientific">Hymenoscyphus fraxineus</name>
    <dbReference type="NCBI Taxonomy" id="746836"/>
    <lineage>
        <taxon>Eukaryota</taxon>
        <taxon>Fungi</taxon>
        <taxon>Dikarya</taxon>
        <taxon>Ascomycota</taxon>
        <taxon>Pezizomycotina</taxon>
        <taxon>Leotiomycetes</taxon>
        <taxon>Helotiales</taxon>
        <taxon>Helotiaceae</taxon>
        <taxon>Hymenoscyphus</taxon>
    </lineage>
</organism>
<reference evidence="2" key="1">
    <citation type="submission" date="2021-07" db="EMBL/GenBank/DDBJ databases">
        <authorList>
            <person name="Durling M."/>
        </authorList>
    </citation>
    <scope>NUCLEOTIDE SEQUENCE</scope>
</reference>
<evidence type="ECO:0000256" key="1">
    <source>
        <dbReference type="SAM" id="Phobius"/>
    </source>
</evidence>
<keyword evidence="1" id="KW-0472">Membrane</keyword>
<comment type="caution">
    <text evidence="2">The sequence shown here is derived from an EMBL/GenBank/DDBJ whole genome shotgun (WGS) entry which is preliminary data.</text>
</comment>
<dbReference type="EMBL" id="CAJVRL010000001">
    <property type="protein sequence ID" value="CAG8948694.1"/>
    <property type="molecule type" value="Genomic_DNA"/>
</dbReference>
<accession>A0A9N9PE53</accession>
<keyword evidence="3" id="KW-1185">Reference proteome</keyword>
<sequence length="61" mass="6200">MAAHQTTIIAVIVIISIFGTIGLLFAGLWWLGAYANRMRDATAAADAESTASTGGDGTTTG</sequence>
<name>A0A9N9PE53_9HELO</name>
<keyword evidence="1" id="KW-1133">Transmembrane helix</keyword>